<evidence type="ECO:0000313" key="6">
    <source>
        <dbReference type="EMBL" id="HIQ78949.1"/>
    </source>
</evidence>
<dbReference type="GO" id="GO:0009231">
    <property type="term" value="P:riboflavin biosynthetic process"/>
    <property type="evidence" value="ECO:0007669"/>
    <property type="project" value="TreeGrafter"/>
</dbReference>
<evidence type="ECO:0000313" key="7">
    <source>
        <dbReference type="Proteomes" id="UP000824262"/>
    </source>
</evidence>
<dbReference type="Pfam" id="PF02633">
    <property type="entry name" value="Creatininase"/>
    <property type="match status" value="1"/>
</dbReference>
<dbReference type="Gene3D" id="3.40.50.10310">
    <property type="entry name" value="Creatininase"/>
    <property type="match status" value="1"/>
</dbReference>
<dbReference type="GO" id="GO:0046872">
    <property type="term" value="F:metal ion binding"/>
    <property type="evidence" value="ECO:0007669"/>
    <property type="project" value="UniProtKB-KW"/>
</dbReference>
<organism evidence="6 7">
    <name type="scientific">Candidatus Scatomorpha intestinavium</name>
    <dbReference type="NCBI Taxonomy" id="2840922"/>
    <lineage>
        <taxon>Bacteria</taxon>
        <taxon>Bacillati</taxon>
        <taxon>Bacillota</taxon>
        <taxon>Clostridia</taxon>
        <taxon>Eubacteriales</taxon>
        <taxon>Candidatus Scatomorpha</taxon>
    </lineage>
</organism>
<protein>
    <submittedName>
        <fullName evidence="6">Creatininase family protein</fullName>
    </submittedName>
</protein>
<evidence type="ECO:0000256" key="1">
    <source>
        <dbReference type="ARBA" id="ARBA00001947"/>
    </source>
</evidence>
<dbReference type="EMBL" id="DVGA01000067">
    <property type="protein sequence ID" value="HIQ78949.1"/>
    <property type="molecule type" value="Genomic_DNA"/>
</dbReference>
<evidence type="ECO:0000256" key="5">
    <source>
        <dbReference type="ARBA" id="ARBA00024029"/>
    </source>
</evidence>
<keyword evidence="2" id="KW-0479">Metal-binding</keyword>
<dbReference type="GO" id="GO:0016811">
    <property type="term" value="F:hydrolase activity, acting on carbon-nitrogen (but not peptide) bonds, in linear amides"/>
    <property type="evidence" value="ECO:0007669"/>
    <property type="project" value="TreeGrafter"/>
</dbReference>
<evidence type="ECO:0000256" key="4">
    <source>
        <dbReference type="ARBA" id="ARBA00022833"/>
    </source>
</evidence>
<dbReference type="PANTHER" id="PTHR35005:SF1">
    <property type="entry name" value="2-AMINO-5-FORMYLAMINO-6-RIBOSYLAMINOPYRIMIDIN-4(3H)-ONE 5'-MONOPHOSPHATE DEFORMYLASE"/>
    <property type="match status" value="1"/>
</dbReference>
<name>A0A9D1CTC9_9FIRM</name>
<dbReference type="SUPFAM" id="SSF102215">
    <property type="entry name" value="Creatininase"/>
    <property type="match status" value="1"/>
</dbReference>
<dbReference type="InterPro" id="IPR003785">
    <property type="entry name" value="Creatininase/forma_Hydrolase"/>
</dbReference>
<dbReference type="PANTHER" id="PTHR35005">
    <property type="entry name" value="3-DEHYDRO-SCYLLO-INOSOSE HYDROLASE"/>
    <property type="match status" value="1"/>
</dbReference>
<evidence type="ECO:0000256" key="3">
    <source>
        <dbReference type="ARBA" id="ARBA00022801"/>
    </source>
</evidence>
<dbReference type="InterPro" id="IPR024087">
    <property type="entry name" value="Creatininase-like_sf"/>
</dbReference>
<reference evidence="6" key="1">
    <citation type="submission" date="2020-10" db="EMBL/GenBank/DDBJ databases">
        <authorList>
            <person name="Gilroy R."/>
        </authorList>
    </citation>
    <scope>NUCLEOTIDE SEQUENCE</scope>
    <source>
        <strain evidence="6">ChiBcolR7-354</strain>
    </source>
</reference>
<proteinExistence type="inferred from homology"/>
<gene>
    <name evidence="6" type="ORF">IAB77_06785</name>
</gene>
<sequence length="253" mass="27512">MKTVWLEDMSYPEIAEAMKNGADTVLICAASNEQHGPHLSENTDYEIGRAAYQAAAEKLGNTLIAPIIRPGLSAHHMCFPGSLTLRPEVFRGLVEDYVSCYVNHGFKKIVLASSHGGNFAEIEKLSRELDDKYPDVKVVNALALDAFLEVFTETERLFSLPEGTCGGHACCLETAVMLYIRPDCVRMDRARTGCMGAGSQQEQAKKLFEHGMKGISEIGVMGDPLPATAEMGRTCLNLLAEKICASIRAALGK</sequence>
<evidence type="ECO:0000256" key="2">
    <source>
        <dbReference type="ARBA" id="ARBA00022723"/>
    </source>
</evidence>
<keyword evidence="3" id="KW-0378">Hydrolase</keyword>
<keyword evidence="4" id="KW-0862">Zinc</keyword>
<dbReference type="Proteomes" id="UP000824262">
    <property type="component" value="Unassembled WGS sequence"/>
</dbReference>
<comment type="cofactor">
    <cofactor evidence="1">
        <name>Zn(2+)</name>
        <dbReference type="ChEBI" id="CHEBI:29105"/>
    </cofactor>
</comment>
<comment type="similarity">
    <text evidence="5">Belongs to the creatininase superfamily.</text>
</comment>
<reference evidence="6" key="2">
    <citation type="journal article" date="2021" name="PeerJ">
        <title>Extensive microbial diversity within the chicken gut microbiome revealed by metagenomics and culture.</title>
        <authorList>
            <person name="Gilroy R."/>
            <person name="Ravi A."/>
            <person name="Getino M."/>
            <person name="Pursley I."/>
            <person name="Horton D.L."/>
            <person name="Alikhan N.F."/>
            <person name="Baker D."/>
            <person name="Gharbi K."/>
            <person name="Hall N."/>
            <person name="Watson M."/>
            <person name="Adriaenssens E.M."/>
            <person name="Foster-Nyarko E."/>
            <person name="Jarju S."/>
            <person name="Secka A."/>
            <person name="Antonio M."/>
            <person name="Oren A."/>
            <person name="Chaudhuri R.R."/>
            <person name="La Ragione R."/>
            <person name="Hildebrand F."/>
            <person name="Pallen M.J."/>
        </authorList>
    </citation>
    <scope>NUCLEOTIDE SEQUENCE</scope>
    <source>
        <strain evidence="6">ChiBcolR7-354</strain>
    </source>
</reference>
<comment type="caution">
    <text evidence="6">The sequence shown here is derived from an EMBL/GenBank/DDBJ whole genome shotgun (WGS) entry which is preliminary data.</text>
</comment>
<dbReference type="AlphaFoldDB" id="A0A9D1CTC9"/>
<accession>A0A9D1CTC9</accession>